<dbReference type="VEuPathDB" id="CryptoDB:cand_009460"/>
<keyword evidence="3" id="KW-1185">Reference proteome</keyword>
<dbReference type="InterPro" id="IPR015943">
    <property type="entry name" value="WD40/YVTN_repeat-like_dom_sf"/>
</dbReference>
<dbReference type="Gene3D" id="2.130.10.10">
    <property type="entry name" value="YVTN repeat-like/Quinoprotein amine dehydrogenase"/>
    <property type="match status" value="2"/>
</dbReference>
<proteinExistence type="predicted"/>
<organism evidence="2 3">
    <name type="scientific">Cryptosporidium andersoni</name>
    <dbReference type="NCBI Taxonomy" id="117008"/>
    <lineage>
        <taxon>Eukaryota</taxon>
        <taxon>Sar</taxon>
        <taxon>Alveolata</taxon>
        <taxon>Apicomplexa</taxon>
        <taxon>Conoidasida</taxon>
        <taxon>Coccidia</taxon>
        <taxon>Eucoccidiorida</taxon>
        <taxon>Eimeriorina</taxon>
        <taxon>Cryptosporidiidae</taxon>
        <taxon>Cryptosporidium</taxon>
    </lineage>
</organism>
<dbReference type="GO" id="GO:0005634">
    <property type="term" value="C:nucleus"/>
    <property type="evidence" value="ECO:0007669"/>
    <property type="project" value="InterPro"/>
</dbReference>
<protein>
    <recommendedName>
        <fullName evidence="1">RSE1/DDB1/CPSF1 C-terminal domain-containing protein</fullName>
    </recommendedName>
</protein>
<comment type="caution">
    <text evidence="2">The sequence shown here is derived from an EMBL/GenBank/DDBJ whole genome shotgun (WGS) entry which is preliminary data.</text>
</comment>
<dbReference type="Pfam" id="PF03178">
    <property type="entry name" value="CPSF_A"/>
    <property type="match status" value="1"/>
</dbReference>
<dbReference type="InterPro" id="IPR004871">
    <property type="entry name" value="RSE1/DDB1/CPSF1_C"/>
</dbReference>
<evidence type="ECO:0000259" key="1">
    <source>
        <dbReference type="Pfam" id="PF03178"/>
    </source>
</evidence>
<dbReference type="GeneID" id="92365131"/>
<gene>
    <name evidence="2" type="ORF">cand_009460</name>
</gene>
<dbReference type="RefSeq" id="XP_067069207.1">
    <property type="nucleotide sequence ID" value="XM_067211186.1"/>
</dbReference>
<reference evidence="2 3" key="1">
    <citation type="submission" date="2016-10" db="EMBL/GenBank/DDBJ databases">
        <title>Reductive evolution of mitochondrial metabolism and differential evolution of invasion-related proteins in Cryptosporidium.</title>
        <authorList>
            <person name="Liu S."/>
            <person name="Roellig D.M."/>
            <person name="Guo Y."/>
            <person name="Li N."/>
            <person name="Frace M.A."/>
            <person name="Tang K."/>
            <person name="Zhang L."/>
            <person name="Feng Y."/>
            <person name="Xiao L."/>
        </authorList>
    </citation>
    <scope>NUCLEOTIDE SEQUENCE [LARGE SCALE GENOMIC DNA]</scope>
    <source>
        <strain evidence="2">30847</strain>
    </source>
</reference>
<evidence type="ECO:0000313" key="3">
    <source>
        <dbReference type="Proteomes" id="UP000186804"/>
    </source>
</evidence>
<accession>A0A1J4MSY3</accession>
<dbReference type="Proteomes" id="UP000186804">
    <property type="component" value="Unassembled WGS sequence"/>
</dbReference>
<dbReference type="GO" id="GO:0003676">
    <property type="term" value="F:nucleic acid binding"/>
    <property type="evidence" value="ECO:0007669"/>
    <property type="project" value="InterPro"/>
</dbReference>
<dbReference type="EMBL" id="LRBS01000038">
    <property type="protein sequence ID" value="OII77361.1"/>
    <property type="molecule type" value="Genomic_DNA"/>
</dbReference>
<sequence length="1962" mass="222785">MSAIVNTYCTSERAEFSLYGYFVRKRYKDSGGFPELILIKNEKIELYEISENSFRFTTSSDLIISPVSCCIIKGMDDSVDFIALLFSNWNLSVYKYDENYNCLKIVNRFIISVNNLLNETSEANVMSKGMIDMDDLVKMESLNTSKDSDIGMIMIMITLPKYILFVTKKLSYEFKNSEKKEILNIVNCWGITCNTDLLVDTIVDTCFIADKCEVFAHPRIGILARIGPISNGAVQSHSNSVNLIFISLNIEIMNFYVIEKIELLPMDCYKLFPINTGKLPNIPISGGLIIASKSCIIIKSILHNPFTLVTINNDYNEIPTKKLEIDICVQNELTFRPQIIGNNNSSTETCSEPVKPFISPLKPLFIQNSDLMVDLELISAVTFICTSKYYGILLFNKVEPYVLGLILHLAHEESHGFNFINWFKIEQYWDWTHQFGSYSKRTEEDSYICQSSIGLNLKLESLQKRTRISDYSMMDSFCLAISIPIFPIQSAFWLSCEKSTDRGTILAVGDVSSSSGVSFLDIEMKGIISCRNEIQSNLFSKVDLDTENNHTDSNKDFLCNINFDKCLRNSLTINYDRIVSSCKMNQNKHTKSKRIRSKISFSGDDLDFEMIEKLYLEESRNINSEDLVSDVSSIKFYIRDYMDLGPNRLRDFCTLELNNSNDSIAKTRSLETQCILSTGGNYPIGQITFHKKEIPLYSITEFSLGEILHHWSINDIYNKSKFIVFTTDSLEAIGKTYIFSLEIIEQSMKKSGNNDYNACNIKDETAQQDSPIVGDITQLDPSTGLYGFDGDCSTVAMGSICLPNNGIYIVQVTSSSLYVLSSDMSQRCIELDFMNTILQNELDAPMVAKCLIIKSFIILLLENSKLALIKIENKSDFNENIYSLNSSIVKGQVIAMHSNFVLVHLSLDLLYQQLLQFYTTSSSLIFQRSQGHSLFGNEDIPDNPTFWFRHLSVALDSNEDSDTQGNFEFNEKINTVSDNDKYLEDVRKSGDIDKYLKHHLDNKSSIIILIVYSQVWRNGALIMIDLENHQRIVFFSPFISAVPALLRNVATPYSYILENTISRLLECEFDLGRPITCIISPIIEPEFTFKAEYSEDMSASSFSIQETVEKCYQVKSQTGDSDQNGLTNKTDIFGKGFNEAPHLVTAEMISLNNYGEMLLIITVNKRPLLTYKSFNKMGRKKYKSLRDVMLDTNINWILIPQPNLPGIFPSITNFYPLFPLSGFTSSSSMEDTFSKEPPLSVYKCGHITKYFKGTCSSWIYVPPSSVTDAKDTDNSQINSPNNLASNEMTCNALWIIESRSKFSIVRFESEKKTNCISVIQSPWSKMSILLTTQYDHQIKFQISQSPFTYKVDIFPPIAISYDNWLLRRVCLPEVIPQKIAFSEKYKLVALIVGIPDIAKHHLNGFHIQQMAFYRYLRCLEAGGKEAQTILYNQELIRNPEKCFEKSLTSIPDLGIPSVDFHCSSFNDSLPPGIEIGEILPKLVTQAVKEAEMYEFSNSTSSNKKSLKQYHPSYKSGILRHELLIYSLDELFPPVIQFQTNQTIHYAKPLARFSFGPWEVGLDIKFGHDSQGVDVLIVGTGTNPTQYYEAEGRLLLFRVKHILLNREGNYSTHEEKNNLIMIDSKQPFNSNKWPGLSSYWPSRLSQALYQTNIVVINPCFSKVYRGPVTCVDLIDLPATTAPVAPAIPALAAYPILQTNMGLRSPSSLVSYMIHTFGYRLFIHEFKEDDNSFIRGTFMDTPLGITCVSHFKSLFFVGDIRRGIHLGMLRTDSGRGSQTMVKLARSHPLWKFTCTAAQPIINAKDMAILVADNRNNIYVFEPDFNATQIIERETLKPKSISKISTSIVNMKQVRVENRVVVIAIGQNSSFYSMQFIEKKQRTLFRQLEKALDNTIPPCLGLGNKTLQCININNSIPSYIRNLYPTNTLVYQSCIQSIRYLSAPLQKVLLKNIKKDLSLISNFIV</sequence>
<name>A0A1J4MSY3_9CRYT</name>
<evidence type="ECO:0000313" key="2">
    <source>
        <dbReference type="EMBL" id="OII77361.1"/>
    </source>
</evidence>
<feature type="domain" description="RSE1/DDB1/CPSF1 C-terminal" evidence="1">
    <location>
        <begin position="1711"/>
        <end position="1902"/>
    </location>
</feature>
<dbReference type="OrthoDB" id="339551at2759"/>